<sequence length="159" mass="17748">MKNYIKTFSLLFLAISSLTLTTGCGGKKIDTPEKTFGLTSYYDVMLEGNNSNHENQEAIIVESEEAMQEMMAQINSTRKPGLKIPSVNFKKEALIFAYGGQKSTGGFSVEVTEVRNEKSLLHFNFELIKADGDMATMSITTPFKIIKVERDDKKIKASF</sequence>
<proteinExistence type="predicted"/>
<comment type="caution">
    <text evidence="3">The sequence shown here is derived from an EMBL/GenBank/DDBJ whole genome shotgun (WGS) entry which is preliminary data.</text>
</comment>
<dbReference type="EMBL" id="BBLG01000008">
    <property type="protein sequence ID" value="GAK77330.1"/>
    <property type="molecule type" value="Genomic_DNA"/>
</dbReference>
<dbReference type="InterPro" id="IPR025748">
    <property type="entry name" value="PrcB_C_dom"/>
</dbReference>
<gene>
    <name evidence="3" type="ORF">JCM19296_2937</name>
</gene>
<protein>
    <recommendedName>
        <fullName evidence="2">PrcB C-terminal domain-containing protein</fullName>
    </recommendedName>
</protein>
<feature type="chain" id="PRO_5001756631" description="PrcB C-terminal domain-containing protein" evidence="1">
    <location>
        <begin position="22"/>
        <end position="159"/>
    </location>
</feature>
<reference evidence="3 4" key="1">
    <citation type="journal article" date="2014" name="Genome Announc.">
        <title>Draft Genome Sequences of Marine Flavobacterium Nonlabens Strains NR17, NR24, NR27, NR32, NR33, and Ara13.</title>
        <authorList>
            <person name="Nakanishi M."/>
            <person name="Meirelles P."/>
            <person name="Suzuki R."/>
            <person name="Takatani N."/>
            <person name="Mino S."/>
            <person name="Suda W."/>
            <person name="Oshima K."/>
            <person name="Hattori M."/>
            <person name="Ohkuma M."/>
            <person name="Hosokawa M."/>
            <person name="Miyashita K."/>
            <person name="Thompson F.L."/>
            <person name="Niwa A."/>
            <person name="Sawabe T."/>
            <person name="Sawabe T."/>
        </authorList>
    </citation>
    <scope>NUCLEOTIDE SEQUENCE [LARGE SCALE GENOMIC DNA]</scope>
    <source>
        <strain evidence="4">JCM19296</strain>
    </source>
</reference>
<organism evidence="3 4">
    <name type="scientific">Nonlabens ulvanivorans</name>
    <name type="common">Persicivirga ulvanivorans</name>
    <dbReference type="NCBI Taxonomy" id="906888"/>
    <lineage>
        <taxon>Bacteria</taxon>
        <taxon>Pseudomonadati</taxon>
        <taxon>Bacteroidota</taxon>
        <taxon>Flavobacteriia</taxon>
        <taxon>Flavobacteriales</taxon>
        <taxon>Flavobacteriaceae</taxon>
        <taxon>Nonlabens</taxon>
    </lineage>
</organism>
<feature type="domain" description="PrcB C-terminal" evidence="2">
    <location>
        <begin position="95"/>
        <end position="149"/>
    </location>
</feature>
<dbReference type="AlphaFoldDB" id="A0A081DEI4"/>
<evidence type="ECO:0000313" key="4">
    <source>
        <dbReference type="Proteomes" id="UP000028980"/>
    </source>
</evidence>
<evidence type="ECO:0000313" key="3">
    <source>
        <dbReference type="EMBL" id="GAK77330.1"/>
    </source>
</evidence>
<evidence type="ECO:0000256" key="1">
    <source>
        <dbReference type="SAM" id="SignalP"/>
    </source>
</evidence>
<feature type="signal peptide" evidence="1">
    <location>
        <begin position="1"/>
        <end position="21"/>
    </location>
</feature>
<dbReference type="PROSITE" id="PS51257">
    <property type="entry name" value="PROKAR_LIPOPROTEIN"/>
    <property type="match status" value="1"/>
</dbReference>
<name>A0A081DEI4_NONUL</name>
<evidence type="ECO:0000259" key="2">
    <source>
        <dbReference type="Pfam" id="PF14343"/>
    </source>
</evidence>
<dbReference type="Pfam" id="PF14343">
    <property type="entry name" value="PrcB_C"/>
    <property type="match status" value="1"/>
</dbReference>
<dbReference type="Proteomes" id="UP000028980">
    <property type="component" value="Unassembled WGS sequence"/>
</dbReference>
<keyword evidence="1" id="KW-0732">Signal</keyword>
<accession>A0A081DEI4</accession>